<feature type="region of interest" description="Disordered" evidence="1">
    <location>
        <begin position="131"/>
        <end position="153"/>
    </location>
</feature>
<reference evidence="2" key="1">
    <citation type="submission" date="2014-01" db="EMBL/GenBank/DDBJ databases">
        <authorList>
            <person name="Brown-Elliot B."/>
            <person name="Wallace R."/>
            <person name="Lenaerts A."/>
            <person name="Ordway D."/>
            <person name="DeGroote M.A."/>
            <person name="Parker T."/>
            <person name="Sizemore C."/>
            <person name="Tallon L.J."/>
            <person name="Sadzewicz L.K."/>
            <person name="Sengamalay N."/>
            <person name="Fraser C.M."/>
            <person name="Hine E."/>
            <person name="Shefchek K.A."/>
            <person name="Das S.P."/>
            <person name="Tettelin H."/>
        </authorList>
    </citation>
    <scope>NUCLEOTIDE SEQUENCE [LARGE SCALE GENOMIC DNA]</scope>
    <source>
        <strain evidence="2">4042</strain>
    </source>
</reference>
<dbReference type="EMBL" id="JAOB01000090">
    <property type="protein sequence ID" value="EUA08941.1"/>
    <property type="molecule type" value="Genomic_DNA"/>
</dbReference>
<dbReference type="SUPFAM" id="SSF101960">
    <property type="entry name" value="Stabilizer of iron transporter SufD"/>
    <property type="match status" value="1"/>
</dbReference>
<proteinExistence type="predicted"/>
<gene>
    <name evidence="2" type="primary">sufD</name>
    <name evidence="2" type="ORF">I553_9998</name>
</gene>
<comment type="caution">
    <text evidence="2">The sequence shown here is derived from an EMBL/GenBank/DDBJ whole genome shotgun (WGS) entry which is preliminary data.</text>
</comment>
<protein>
    <submittedName>
        <fullName evidence="2">FeS assembly SufD domain protein</fullName>
    </submittedName>
</protein>
<dbReference type="InterPro" id="IPR037284">
    <property type="entry name" value="SUF_FeS_clus_asmbl_SufBD_sf"/>
</dbReference>
<dbReference type="AlphaFoldDB" id="X7YQ72"/>
<evidence type="ECO:0000313" key="2">
    <source>
        <dbReference type="EMBL" id="EUA08941.1"/>
    </source>
</evidence>
<evidence type="ECO:0000256" key="1">
    <source>
        <dbReference type="SAM" id="MobiDB-lite"/>
    </source>
</evidence>
<dbReference type="PATRIC" id="fig|1299334.3.peg.9486"/>
<organism evidence="2">
    <name type="scientific">Mycobacterium xenopi 4042</name>
    <dbReference type="NCBI Taxonomy" id="1299334"/>
    <lineage>
        <taxon>Bacteria</taxon>
        <taxon>Bacillati</taxon>
        <taxon>Actinomycetota</taxon>
        <taxon>Actinomycetes</taxon>
        <taxon>Mycobacteriales</taxon>
        <taxon>Mycobacteriaceae</taxon>
        <taxon>Mycobacterium</taxon>
    </lineage>
</organism>
<sequence length="153" mass="16173">MTASDLTVEGSPAGSSLAALNKGELFASFDVDAFEVPGGRDEIWRFTPLRRLRGLHDGSARATGRAQITVAEQPGVTVETVRRGDVRLGQGGVPADRVAAQAFSSFNSATLVTVERGASVPAPIDISITGRARARRPTGICRSARKSSPRRSR</sequence>
<name>X7YQ72_MYCXE</name>
<feature type="compositionally biased region" description="Basic residues" evidence="1">
    <location>
        <begin position="143"/>
        <end position="153"/>
    </location>
</feature>
<accession>X7YQ72</accession>